<comment type="caution">
    <text evidence="2">The sequence shown here is derived from an EMBL/GenBank/DDBJ whole genome shotgun (WGS) entry which is preliminary data.</text>
</comment>
<feature type="transmembrane region" description="Helical" evidence="1">
    <location>
        <begin position="46"/>
        <end position="65"/>
    </location>
</feature>
<evidence type="ECO:0000313" key="2">
    <source>
        <dbReference type="EMBL" id="KAF7820927.1"/>
    </source>
</evidence>
<protein>
    <submittedName>
        <fullName evidence="2">Uncharacterized protein</fullName>
    </submittedName>
</protein>
<gene>
    <name evidence="2" type="ORF">G2W53_026382</name>
</gene>
<dbReference type="AlphaFoldDB" id="A0A834WFM0"/>
<dbReference type="EMBL" id="JAAIUW010000008">
    <property type="protein sequence ID" value="KAF7820927.1"/>
    <property type="molecule type" value="Genomic_DNA"/>
</dbReference>
<organism evidence="2 3">
    <name type="scientific">Senna tora</name>
    <dbReference type="NCBI Taxonomy" id="362788"/>
    <lineage>
        <taxon>Eukaryota</taxon>
        <taxon>Viridiplantae</taxon>
        <taxon>Streptophyta</taxon>
        <taxon>Embryophyta</taxon>
        <taxon>Tracheophyta</taxon>
        <taxon>Spermatophyta</taxon>
        <taxon>Magnoliopsida</taxon>
        <taxon>eudicotyledons</taxon>
        <taxon>Gunneridae</taxon>
        <taxon>Pentapetalae</taxon>
        <taxon>rosids</taxon>
        <taxon>fabids</taxon>
        <taxon>Fabales</taxon>
        <taxon>Fabaceae</taxon>
        <taxon>Caesalpinioideae</taxon>
        <taxon>Cassia clade</taxon>
        <taxon>Senna</taxon>
    </lineage>
</organism>
<name>A0A834WFM0_9FABA</name>
<keyword evidence="1" id="KW-1133">Transmembrane helix</keyword>
<keyword evidence="3" id="KW-1185">Reference proteome</keyword>
<evidence type="ECO:0000256" key="1">
    <source>
        <dbReference type="SAM" id="Phobius"/>
    </source>
</evidence>
<accession>A0A834WFM0</accession>
<reference evidence="2" key="1">
    <citation type="submission" date="2020-09" db="EMBL/GenBank/DDBJ databases">
        <title>Genome-Enabled Discovery of Anthraquinone Biosynthesis in Senna tora.</title>
        <authorList>
            <person name="Kang S.-H."/>
            <person name="Pandey R.P."/>
            <person name="Lee C.-M."/>
            <person name="Sim J.-S."/>
            <person name="Jeong J.-T."/>
            <person name="Choi B.-S."/>
            <person name="Jung M."/>
            <person name="Ginzburg D."/>
            <person name="Zhao K."/>
            <person name="Won S.Y."/>
            <person name="Oh T.-J."/>
            <person name="Yu Y."/>
            <person name="Kim N.-H."/>
            <person name="Lee O.R."/>
            <person name="Lee T.-H."/>
            <person name="Bashyal P."/>
            <person name="Kim T.-S."/>
            <person name="Lee W.-H."/>
            <person name="Kawkins C."/>
            <person name="Kim C.-K."/>
            <person name="Kim J.S."/>
            <person name="Ahn B.O."/>
            <person name="Rhee S.Y."/>
            <person name="Sohng J.K."/>
        </authorList>
    </citation>
    <scope>NUCLEOTIDE SEQUENCE</scope>
    <source>
        <tissue evidence="2">Leaf</tissue>
    </source>
</reference>
<keyword evidence="1" id="KW-0812">Transmembrane</keyword>
<keyword evidence="1" id="KW-0472">Membrane</keyword>
<sequence length="262" mass="29407">MPSRRKNVRFPSTISSLSLKVSMKLSDFVVQIRYWDFQGDGQQFEWHVASLVSYSLLVIVLHFLLSRLLFVLSFFHYLLVFFYSFSAISTMAHITCRRVLSRCGGSSCGSAQGRSPGESSPFSISSDYRVISFDSFIVQGRDSISEESLQSLIDGYSVVNLGEITYDFPVYHPEDEDFFATSRRLGPLLLHHGEGSHDHGVQKVATMFINVIEGPEQARGFRRATEAPGKQESPSIITPKQEDGEIIQIDNAKCLKASFNDN</sequence>
<evidence type="ECO:0000313" key="3">
    <source>
        <dbReference type="Proteomes" id="UP000634136"/>
    </source>
</evidence>
<dbReference type="Proteomes" id="UP000634136">
    <property type="component" value="Unassembled WGS sequence"/>
</dbReference>
<feature type="transmembrane region" description="Helical" evidence="1">
    <location>
        <begin position="71"/>
        <end position="92"/>
    </location>
</feature>
<proteinExistence type="predicted"/>